<evidence type="ECO:0000313" key="2">
    <source>
        <dbReference type="Proteomes" id="UP000315469"/>
    </source>
</evidence>
<organism evidence="1 2">
    <name type="scientific">Pantoea eucalypti</name>
    <dbReference type="NCBI Taxonomy" id="470933"/>
    <lineage>
        <taxon>Bacteria</taxon>
        <taxon>Pseudomonadati</taxon>
        <taxon>Pseudomonadota</taxon>
        <taxon>Gammaproteobacteria</taxon>
        <taxon>Enterobacterales</taxon>
        <taxon>Erwiniaceae</taxon>
        <taxon>Pantoea</taxon>
    </lineage>
</organism>
<dbReference type="Proteomes" id="UP000315469">
    <property type="component" value="Unassembled WGS sequence"/>
</dbReference>
<gene>
    <name evidence="1" type="ORF">FJW02_20575</name>
</gene>
<dbReference type="EMBL" id="VHJB01000090">
    <property type="protein sequence ID" value="TPV30094.1"/>
    <property type="molecule type" value="Genomic_DNA"/>
</dbReference>
<evidence type="ECO:0000313" key="1">
    <source>
        <dbReference type="EMBL" id="TPV30094.1"/>
    </source>
</evidence>
<reference evidence="1 2" key="1">
    <citation type="submission" date="2019-06" db="EMBL/GenBank/DDBJ databases">
        <title>Taxogenomics and systematics of the genus Pantoea.</title>
        <authorList>
            <person name="Tambong J.T."/>
        </authorList>
    </citation>
    <scope>NUCLEOTIDE SEQUENCE [LARGE SCALE GENOMIC DNA]</scope>
    <source>
        <strain evidence="1 2">LMG 24197</strain>
    </source>
</reference>
<proteinExistence type="predicted"/>
<protein>
    <submittedName>
        <fullName evidence="1">Uncharacterized protein</fullName>
    </submittedName>
</protein>
<dbReference type="RefSeq" id="WP_140916537.1">
    <property type="nucleotide sequence ID" value="NZ_CP045723.1"/>
</dbReference>
<accession>A0ABY2ZGH2</accession>
<comment type="caution">
    <text evidence="1">The sequence shown here is derived from an EMBL/GenBank/DDBJ whole genome shotgun (WGS) entry which is preliminary data.</text>
</comment>
<name>A0ABY2ZGH2_9GAMM</name>
<dbReference type="GeneID" id="90523553"/>
<sequence length="193" mass="22862">MSNRKTTHFELFHNLNMAMRQDPQFSYEYDYSRETRTLMETPYWRLTPSQRTTRNTMIEQTMANATAEDTRVRMMAMRPEHRYLLIPTYVCLATTEYYLEVKYSLTDEPETVDLMPVMWSAIYALNLGRDMSTDVWSEMSPADQLTQTKWVEKVLSTVKLSRYITDASRAVWLGLFVTFSDIPDDFYDLMESQ</sequence>
<keyword evidence="2" id="KW-1185">Reference proteome</keyword>